<dbReference type="PANTHER" id="PTHR31973">
    <property type="entry name" value="POLYPROTEIN, PUTATIVE-RELATED"/>
    <property type="match status" value="1"/>
</dbReference>
<protein>
    <recommendedName>
        <fullName evidence="3">MULE transposase domain-containing protein</fullName>
    </recommendedName>
</protein>
<reference evidence="1 2" key="1">
    <citation type="journal article" date="2021" name="bioRxiv">
        <title>Chromosome-scale and haplotype-resolved genome assembly of a tetraploid potato cultivar.</title>
        <authorList>
            <person name="Sun H."/>
            <person name="Jiao W.-B."/>
            <person name="Krause K."/>
            <person name="Campoy J.A."/>
            <person name="Goel M."/>
            <person name="Folz-Donahue K."/>
            <person name="Kukat C."/>
            <person name="Huettel B."/>
            <person name="Schneeberger K."/>
        </authorList>
    </citation>
    <scope>NUCLEOTIDE SEQUENCE [LARGE SCALE GENOMIC DNA]</scope>
    <source>
        <strain evidence="1">SolTubOtavaFocal</strain>
        <tissue evidence="1">Leaves</tissue>
    </source>
</reference>
<keyword evidence="2" id="KW-1185">Reference proteome</keyword>
<accession>A0ABQ7TUN2</accession>
<evidence type="ECO:0000313" key="2">
    <source>
        <dbReference type="Proteomes" id="UP000826656"/>
    </source>
</evidence>
<proteinExistence type="predicted"/>
<dbReference type="PANTHER" id="PTHR31973:SF189">
    <property type="entry name" value="TRANSPOSASE, MUDR, PLANT, MULE TRANSPOSASE DOMAIN PROTEIN-RELATED"/>
    <property type="match status" value="1"/>
</dbReference>
<gene>
    <name evidence="1" type="ORF">KY290_036955</name>
</gene>
<dbReference type="Proteomes" id="UP000826656">
    <property type="component" value="Unassembled WGS sequence"/>
</dbReference>
<name>A0ABQ7TUN2_SOLTU</name>
<evidence type="ECO:0000313" key="1">
    <source>
        <dbReference type="EMBL" id="KAH0738250.1"/>
    </source>
</evidence>
<comment type="caution">
    <text evidence="1">The sequence shown here is derived from an EMBL/GenBank/DDBJ whole genome shotgun (WGS) entry which is preliminary data.</text>
</comment>
<dbReference type="EMBL" id="JAIVGD010000028">
    <property type="protein sequence ID" value="KAH0738250.1"/>
    <property type="molecule type" value="Genomic_DNA"/>
</dbReference>
<organism evidence="1 2">
    <name type="scientific">Solanum tuberosum</name>
    <name type="common">Potato</name>
    <dbReference type="NCBI Taxonomy" id="4113"/>
    <lineage>
        <taxon>Eukaryota</taxon>
        <taxon>Viridiplantae</taxon>
        <taxon>Streptophyta</taxon>
        <taxon>Embryophyta</taxon>
        <taxon>Tracheophyta</taxon>
        <taxon>Spermatophyta</taxon>
        <taxon>Magnoliopsida</taxon>
        <taxon>eudicotyledons</taxon>
        <taxon>Gunneridae</taxon>
        <taxon>Pentapetalae</taxon>
        <taxon>asterids</taxon>
        <taxon>lamiids</taxon>
        <taxon>Solanales</taxon>
        <taxon>Solanaceae</taxon>
        <taxon>Solanoideae</taxon>
        <taxon>Solaneae</taxon>
        <taxon>Solanum</taxon>
    </lineage>
</organism>
<sequence>MTLQKLQGSFLDDYNRIEVYANELRLSNPNSDIVINLSKDALKQDSESIIFMSDMQKGLIKTVKNILPLSQHKYCVRHIEANWMKRFRSVKIKKLLWWDAWSSYEEDS</sequence>
<evidence type="ECO:0008006" key="3">
    <source>
        <dbReference type="Google" id="ProtNLM"/>
    </source>
</evidence>